<dbReference type="EMBL" id="BAAARK010000005">
    <property type="protein sequence ID" value="GAA2654960.1"/>
    <property type="molecule type" value="Genomic_DNA"/>
</dbReference>
<organism evidence="2 3">
    <name type="scientific">Streptomyces lunalinharesii</name>
    <dbReference type="NCBI Taxonomy" id="333384"/>
    <lineage>
        <taxon>Bacteria</taxon>
        <taxon>Bacillati</taxon>
        <taxon>Actinomycetota</taxon>
        <taxon>Actinomycetes</taxon>
        <taxon>Kitasatosporales</taxon>
        <taxon>Streptomycetaceae</taxon>
        <taxon>Streptomyces</taxon>
    </lineage>
</organism>
<reference evidence="2 3" key="1">
    <citation type="journal article" date="2019" name="Int. J. Syst. Evol. Microbiol.">
        <title>The Global Catalogue of Microorganisms (GCM) 10K type strain sequencing project: providing services to taxonomists for standard genome sequencing and annotation.</title>
        <authorList>
            <consortium name="The Broad Institute Genomics Platform"/>
            <consortium name="The Broad Institute Genome Sequencing Center for Infectious Disease"/>
            <person name="Wu L."/>
            <person name="Ma J."/>
        </authorList>
    </citation>
    <scope>NUCLEOTIDE SEQUENCE [LARGE SCALE GENOMIC DNA]</scope>
    <source>
        <strain evidence="2 3">JCM 16374</strain>
    </source>
</reference>
<feature type="compositionally biased region" description="Polar residues" evidence="1">
    <location>
        <begin position="61"/>
        <end position="79"/>
    </location>
</feature>
<evidence type="ECO:0000256" key="1">
    <source>
        <dbReference type="SAM" id="MobiDB-lite"/>
    </source>
</evidence>
<gene>
    <name evidence="2" type="ORF">GCM10009864_20210</name>
</gene>
<keyword evidence="3" id="KW-1185">Reference proteome</keyword>
<protein>
    <submittedName>
        <fullName evidence="2">Uncharacterized protein</fullName>
    </submittedName>
</protein>
<feature type="region of interest" description="Disordered" evidence="1">
    <location>
        <begin position="43"/>
        <end position="79"/>
    </location>
</feature>
<evidence type="ECO:0000313" key="2">
    <source>
        <dbReference type="EMBL" id="GAA2654960.1"/>
    </source>
</evidence>
<comment type="caution">
    <text evidence="2">The sequence shown here is derived from an EMBL/GenBank/DDBJ whole genome shotgun (WGS) entry which is preliminary data.</text>
</comment>
<evidence type="ECO:0000313" key="3">
    <source>
        <dbReference type="Proteomes" id="UP001500994"/>
    </source>
</evidence>
<sequence length="79" mass="8594">MRSSVEALADKGLFLSGRLWAGRVGRLREAGGHCRERSCVRSVRRVRRPASAVNPPRYHGQSGSRADSDATSPDVSSRS</sequence>
<accession>A0ABN3RKN8</accession>
<proteinExistence type="predicted"/>
<dbReference type="Proteomes" id="UP001500994">
    <property type="component" value="Unassembled WGS sequence"/>
</dbReference>
<name>A0ABN3RKN8_9ACTN</name>